<dbReference type="HOGENOM" id="CLU_2254618_0_0_1"/>
<dbReference type="PROSITE" id="PS50089">
    <property type="entry name" value="ZF_RING_2"/>
    <property type="match status" value="1"/>
</dbReference>
<dbReference type="InterPro" id="IPR001841">
    <property type="entry name" value="Znf_RING"/>
</dbReference>
<keyword evidence="1" id="KW-0862">Zinc</keyword>
<dbReference type="Gramene" id="OGLUM04G16810.1">
    <property type="protein sequence ID" value="OGLUM04G16810.1"/>
    <property type="gene ID" value="OGLUM04G16810"/>
</dbReference>
<feature type="domain" description="RING-type" evidence="2">
    <location>
        <begin position="43"/>
        <end position="90"/>
    </location>
</feature>
<evidence type="ECO:0000259" key="2">
    <source>
        <dbReference type="PROSITE" id="PS50089"/>
    </source>
</evidence>
<keyword evidence="1" id="KW-0863">Zinc-finger</keyword>
<accession>A0A0D9ZMF0</accession>
<sequence length="110" mass="12489">MAERDVARRRLASSRPICVPWRELLHGCLPWPWLRKETGCAACIICREGMKRREEAVTMSCCGKTCHQRCFEAWRAETTTRFQVCPCPGCYDLDPLSPPPPPPILAEIAC</sequence>
<name>A0A0D9ZMF0_9ORYZ</name>
<reference evidence="3" key="1">
    <citation type="submission" date="2015-04" db="UniProtKB">
        <authorList>
            <consortium name="EnsemblPlants"/>
        </authorList>
    </citation>
    <scope>IDENTIFICATION</scope>
</reference>
<evidence type="ECO:0000256" key="1">
    <source>
        <dbReference type="PROSITE-ProRule" id="PRU00175"/>
    </source>
</evidence>
<dbReference type="EnsemblPlants" id="OGLUM04G16810.1">
    <property type="protein sequence ID" value="OGLUM04G16810.1"/>
    <property type="gene ID" value="OGLUM04G16810"/>
</dbReference>
<dbReference type="Proteomes" id="UP000026961">
    <property type="component" value="Chromosome 4"/>
</dbReference>
<organism evidence="3">
    <name type="scientific">Oryza glumipatula</name>
    <dbReference type="NCBI Taxonomy" id="40148"/>
    <lineage>
        <taxon>Eukaryota</taxon>
        <taxon>Viridiplantae</taxon>
        <taxon>Streptophyta</taxon>
        <taxon>Embryophyta</taxon>
        <taxon>Tracheophyta</taxon>
        <taxon>Spermatophyta</taxon>
        <taxon>Magnoliopsida</taxon>
        <taxon>Liliopsida</taxon>
        <taxon>Poales</taxon>
        <taxon>Poaceae</taxon>
        <taxon>BOP clade</taxon>
        <taxon>Oryzoideae</taxon>
        <taxon>Oryzeae</taxon>
        <taxon>Oryzinae</taxon>
        <taxon>Oryza</taxon>
    </lineage>
</organism>
<proteinExistence type="predicted"/>
<protein>
    <recommendedName>
        <fullName evidence="2">RING-type domain-containing protein</fullName>
    </recommendedName>
</protein>
<dbReference type="GO" id="GO:0008270">
    <property type="term" value="F:zinc ion binding"/>
    <property type="evidence" value="ECO:0007669"/>
    <property type="project" value="UniProtKB-KW"/>
</dbReference>
<reference evidence="3" key="2">
    <citation type="submission" date="2018-05" db="EMBL/GenBank/DDBJ databases">
        <title>OgluRS3 (Oryza glumaepatula Reference Sequence Version 3).</title>
        <authorList>
            <person name="Zhang J."/>
            <person name="Kudrna D."/>
            <person name="Lee S."/>
            <person name="Talag J."/>
            <person name="Welchert J."/>
            <person name="Wing R.A."/>
        </authorList>
    </citation>
    <scope>NUCLEOTIDE SEQUENCE [LARGE SCALE GENOMIC DNA]</scope>
</reference>
<dbReference type="AlphaFoldDB" id="A0A0D9ZMF0"/>
<keyword evidence="4" id="KW-1185">Reference proteome</keyword>
<keyword evidence="1" id="KW-0479">Metal-binding</keyword>
<evidence type="ECO:0000313" key="4">
    <source>
        <dbReference type="Proteomes" id="UP000026961"/>
    </source>
</evidence>
<evidence type="ECO:0000313" key="3">
    <source>
        <dbReference type="EnsemblPlants" id="OGLUM04G16810.1"/>
    </source>
</evidence>